<dbReference type="EnsemblPlants" id="AET6Gv20781400.17">
    <property type="protein sequence ID" value="AET6Gv20781400.17"/>
    <property type="gene ID" value="AET6Gv20781400"/>
</dbReference>
<evidence type="ECO:0000313" key="2">
    <source>
        <dbReference type="EnsemblPlants" id="AET6Gv20781400.17"/>
    </source>
</evidence>
<dbReference type="KEGG" id="ats:109740302"/>
<keyword evidence="1" id="KW-0472">Membrane</keyword>
<dbReference type="Gramene" id="AET6Gv20781400.24">
    <property type="protein sequence ID" value="AET6Gv20781400.24"/>
    <property type="gene ID" value="AET6Gv20781400"/>
</dbReference>
<reference evidence="2" key="3">
    <citation type="journal article" date="2017" name="Nature">
        <title>Genome sequence of the progenitor of the wheat D genome Aegilops tauschii.</title>
        <authorList>
            <person name="Luo M.C."/>
            <person name="Gu Y.Q."/>
            <person name="Puiu D."/>
            <person name="Wang H."/>
            <person name="Twardziok S.O."/>
            <person name="Deal K.R."/>
            <person name="Huo N."/>
            <person name="Zhu T."/>
            <person name="Wang L."/>
            <person name="Wang Y."/>
            <person name="McGuire P.E."/>
            <person name="Liu S."/>
            <person name="Long H."/>
            <person name="Ramasamy R.K."/>
            <person name="Rodriguez J.C."/>
            <person name="Van S.L."/>
            <person name="Yuan L."/>
            <person name="Wang Z."/>
            <person name="Xia Z."/>
            <person name="Xiao L."/>
            <person name="Anderson O.D."/>
            <person name="Ouyang S."/>
            <person name="Liang Y."/>
            <person name="Zimin A.V."/>
            <person name="Pertea G."/>
            <person name="Qi P."/>
            <person name="Bennetzen J.L."/>
            <person name="Dai X."/>
            <person name="Dawson M.W."/>
            <person name="Muller H.G."/>
            <person name="Kugler K."/>
            <person name="Rivarola-Duarte L."/>
            <person name="Spannagl M."/>
            <person name="Mayer K.F.X."/>
            <person name="Lu F.H."/>
            <person name="Bevan M.W."/>
            <person name="Leroy P."/>
            <person name="Li P."/>
            <person name="You F.M."/>
            <person name="Sun Q."/>
            <person name="Liu Z."/>
            <person name="Lyons E."/>
            <person name="Wicker T."/>
            <person name="Salzberg S.L."/>
            <person name="Devos K.M."/>
            <person name="Dvorak J."/>
        </authorList>
    </citation>
    <scope>NUCLEOTIDE SEQUENCE [LARGE SCALE GENOMIC DNA]</scope>
    <source>
        <strain evidence="2">cv. AL8/78</strain>
    </source>
</reference>
<keyword evidence="1" id="KW-1133">Transmembrane helix</keyword>
<reference evidence="2" key="5">
    <citation type="journal article" date="2021" name="G3 (Bethesda)">
        <title>Aegilops tauschii genome assembly Aet v5.0 features greater sequence contiguity and improved annotation.</title>
        <authorList>
            <person name="Wang L."/>
            <person name="Zhu T."/>
            <person name="Rodriguez J.C."/>
            <person name="Deal K.R."/>
            <person name="Dubcovsky J."/>
            <person name="McGuire P.E."/>
            <person name="Lux T."/>
            <person name="Spannagl M."/>
            <person name="Mayer K.F.X."/>
            <person name="Baldrich P."/>
            <person name="Meyers B.C."/>
            <person name="Huo N."/>
            <person name="Gu Y.Q."/>
            <person name="Zhou H."/>
            <person name="Devos K.M."/>
            <person name="Bennetzen J.L."/>
            <person name="Unver T."/>
            <person name="Budak H."/>
            <person name="Gulick P.J."/>
            <person name="Galiba G."/>
            <person name="Kalapos B."/>
            <person name="Nelson D.R."/>
            <person name="Li P."/>
            <person name="You F.M."/>
            <person name="Luo M.C."/>
            <person name="Dvorak J."/>
        </authorList>
    </citation>
    <scope>NUCLEOTIDE SEQUENCE [LARGE SCALE GENOMIC DNA]</scope>
    <source>
        <strain evidence="2">cv. AL8/78</strain>
    </source>
</reference>
<dbReference type="STRING" id="200361.A0A453PML5"/>
<dbReference type="GO" id="GO:0003729">
    <property type="term" value="F:mRNA binding"/>
    <property type="evidence" value="ECO:0007669"/>
    <property type="project" value="TreeGrafter"/>
</dbReference>
<sequence length="170" mass="19342">MCTIPSSQLCVNPTKFAFLLAYRVKWQKHIGASSRCIFSSIFLLAYFQCAFAIYRGNAFQDRNNIIKSLKGKIMKLALSDYVCLFVVCLLSIVDNTKLVTEIIIEELTKQLKELTFDKNGTLLQMFHPHGSRYLTPTDLVYLNYNVASLISKDEASVNLDNVTDKEHEDS</sequence>
<dbReference type="GO" id="GO:0005730">
    <property type="term" value="C:nucleolus"/>
    <property type="evidence" value="ECO:0007669"/>
    <property type="project" value="TreeGrafter"/>
</dbReference>
<dbReference type="Proteomes" id="UP000015105">
    <property type="component" value="Chromosome 6D"/>
</dbReference>
<evidence type="ECO:0000313" key="3">
    <source>
        <dbReference type="Proteomes" id="UP000015105"/>
    </source>
</evidence>
<accession>A0A453PML5</accession>
<feature type="transmembrane region" description="Helical" evidence="1">
    <location>
        <begin position="32"/>
        <end position="54"/>
    </location>
</feature>
<feature type="transmembrane region" description="Helical" evidence="1">
    <location>
        <begin position="75"/>
        <end position="93"/>
    </location>
</feature>
<dbReference type="Gene3D" id="1.25.10.10">
    <property type="entry name" value="Leucine-rich Repeat Variant"/>
    <property type="match status" value="1"/>
</dbReference>
<dbReference type="InterPro" id="IPR016024">
    <property type="entry name" value="ARM-type_fold"/>
</dbReference>
<reference evidence="3" key="2">
    <citation type="journal article" date="2017" name="Nat. Plants">
        <title>The Aegilops tauschii genome reveals multiple impacts of transposons.</title>
        <authorList>
            <person name="Zhao G."/>
            <person name="Zou C."/>
            <person name="Li K."/>
            <person name="Wang K."/>
            <person name="Li T."/>
            <person name="Gao L."/>
            <person name="Zhang X."/>
            <person name="Wang H."/>
            <person name="Yang Z."/>
            <person name="Liu X."/>
            <person name="Jiang W."/>
            <person name="Mao L."/>
            <person name="Kong X."/>
            <person name="Jiao Y."/>
            <person name="Jia J."/>
        </authorList>
    </citation>
    <scope>NUCLEOTIDE SEQUENCE [LARGE SCALE GENOMIC DNA]</scope>
    <source>
        <strain evidence="3">cv. AL8/78</strain>
    </source>
</reference>
<keyword evidence="3" id="KW-1185">Reference proteome</keyword>
<name>A0A453PML5_AEGTS</name>
<dbReference type="InterPro" id="IPR011989">
    <property type="entry name" value="ARM-like"/>
</dbReference>
<dbReference type="InterPro" id="IPR040059">
    <property type="entry name" value="PUM3"/>
</dbReference>
<dbReference type="OrthoDB" id="2000492at2759"/>
<dbReference type="PANTHER" id="PTHR13389:SF0">
    <property type="entry name" value="PUMILIO HOMOLOG 3"/>
    <property type="match status" value="1"/>
</dbReference>
<proteinExistence type="predicted"/>
<evidence type="ECO:0000256" key="1">
    <source>
        <dbReference type="SAM" id="Phobius"/>
    </source>
</evidence>
<organism evidence="2 3">
    <name type="scientific">Aegilops tauschii subsp. strangulata</name>
    <name type="common">Goatgrass</name>
    <dbReference type="NCBI Taxonomy" id="200361"/>
    <lineage>
        <taxon>Eukaryota</taxon>
        <taxon>Viridiplantae</taxon>
        <taxon>Streptophyta</taxon>
        <taxon>Embryophyta</taxon>
        <taxon>Tracheophyta</taxon>
        <taxon>Spermatophyta</taxon>
        <taxon>Magnoliopsida</taxon>
        <taxon>Liliopsida</taxon>
        <taxon>Poales</taxon>
        <taxon>Poaceae</taxon>
        <taxon>BOP clade</taxon>
        <taxon>Pooideae</taxon>
        <taxon>Triticodae</taxon>
        <taxon>Triticeae</taxon>
        <taxon>Triticinae</taxon>
        <taxon>Aegilops</taxon>
    </lineage>
</organism>
<keyword evidence="1" id="KW-0812">Transmembrane</keyword>
<dbReference type="EnsemblPlants" id="AET6Gv20781400.24">
    <property type="protein sequence ID" value="AET6Gv20781400.24"/>
    <property type="gene ID" value="AET6Gv20781400"/>
</dbReference>
<protein>
    <submittedName>
        <fullName evidence="2">Uncharacterized protein</fullName>
    </submittedName>
</protein>
<dbReference type="PANTHER" id="PTHR13389">
    <property type="entry name" value="PUMILIO HOMOLOG 3"/>
    <property type="match status" value="1"/>
</dbReference>
<dbReference type="AlphaFoldDB" id="A0A453PML5"/>
<reference evidence="3" key="1">
    <citation type="journal article" date="2014" name="Science">
        <title>Ancient hybridizations among the ancestral genomes of bread wheat.</title>
        <authorList>
            <consortium name="International Wheat Genome Sequencing Consortium,"/>
            <person name="Marcussen T."/>
            <person name="Sandve S.R."/>
            <person name="Heier L."/>
            <person name="Spannagl M."/>
            <person name="Pfeifer M."/>
            <person name="Jakobsen K.S."/>
            <person name="Wulff B.B."/>
            <person name="Steuernagel B."/>
            <person name="Mayer K.F."/>
            <person name="Olsen O.A."/>
        </authorList>
    </citation>
    <scope>NUCLEOTIDE SEQUENCE [LARGE SCALE GENOMIC DNA]</scope>
    <source>
        <strain evidence="3">cv. AL8/78</strain>
    </source>
</reference>
<dbReference type="RefSeq" id="XP_020154929.1">
    <property type="nucleotide sequence ID" value="XM_020299340.4"/>
</dbReference>
<dbReference type="GeneID" id="109740302"/>
<reference evidence="2" key="4">
    <citation type="submission" date="2019-03" db="UniProtKB">
        <authorList>
            <consortium name="EnsemblPlants"/>
        </authorList>
    </citation>
    <scope>IDENTIFICATION</scope>
</reference>
<dbReference type="SUPFAM" id="SSF48371">
    <property type="entry name" value="ARM repeat"/>
    <property type="match status" value="1"/>
</dbReference>
<dbReference type="Gramene" id="AET6Gv20781400.17">
    <property type="protein sequence ID" value="AET6Gv20781400.17"/>
    <property type="gene ID" value="AET6Gv20781400"/>
</dbReference>
<dbReference type="GO" id="GO:0006417">
    <property type="term" value="P:regulation of translation"/>
    <property type="evidence" value="ECO:0007669"/>
    <property type="project" value="TreeGrafter"/>
</dbReference>